<reference evidence="1 2" key="1">
    <citation type="submission" date="2011-08" db="EMBL/GenBank/DDBJ databases">
        <authorList>
            <person name="Weinstock G."/>
            <person name="Sodergren E."/>
            <person name="Clifton S."/>
            <person name="Fulton L."/>
            <person name="Fulton B."/>
            <person name="Courtney L."/>
            <person name="Fronick C."/>
            <person name="Harrison M."/>
            <person name="Strong C."/>
            <person name="Farmer C."/>
            <person name="Delahaunty K."/>
            <person name="Markovic C."/>
            <person name="Hall O."/>
            <person name="Minx P."/>
            <person name="Tomlinson C."/>
            <person name="Mitreva M."/>
            <person name="Hou S."/>
            <person name="Chen J."/>
            <person name="Wollam A."/>
            <person name="Pepin K.H."/>
            <person name="Johnson M."/>
            <person name="Bhonagiri V."/>
            <person name="Zhang X."/>
            <person name="Suruliraj S."/>
            <person name="Warren W."/>
            <person name="Chinwalla A."/>
            <person name="Mardis E.R."/>
            <person name="Wilson R.K."/>
        </authorList>
    </citation>
    <scope>NUCLEOTIDE SEQUENCE [LARGE SCALE GENOMIC DNA]</scope>
    <source>
        <strain evidence="1 2">F0432</strain>
    </source>
</reference>
<accession>G9ZGL7</accession>
<dbReference type="EMBL" id="AGCM01000110">
    <property type="protein sequence ID" value="EHM53169.1"/>
    <property type="molecule type" value="Genomic_DNA"/>
</dbReference>
<dbReference type="AlphaFoldDB" id="G9ZGL7"/>
<organism evidence="1 2">
    <name type="scientific">Cardiobacterium valvarum F0432</name>
    <dbReference type="NCBI Taxonomy" id="797473"/>
    <lineage>
        <taxon>Bacteria</taxon>
        <taxon>Pseudomonadati</taxon>
        <taxon>Pseudomonadota</taxon>
        <taxon>Gammaproteobacteria</taxon>
        <taxon>Cardiobacteriales</taxon>
        <taxon>Cardiobacteriaceae</taxon>
        <taxon>Cardiobacterium</taxon>
    </lineage>
</organism>
<proteinExistence type="predicted"/>
<dbReference type="HOGENOM" id="CLU_3306699_0_0_6"/>
<gene>
    <name evidence="1" type="ORF">HMPREF9080_01922</name>
</gene>
<evidence type="ECO:0000313" key="2">
    <source>
        <dbReference type="Proteomes" id="UP000004750"/>
    </source>
</evidence>
<dbReference type="Proteomes" id="UP000004750">
    <property type="component" value="Unassembled WGS sequence"/>
</dbReference>
<name>G9ZGL7_9GAMM</name>
<protein>
    <submittedName>
        <fullName evidence="1">Uncharacterized protein</fullName>
    </submittedName>
</protein>
<sequence>MDEDRHCSARRGLIFRRLAANRIASNTSTFNNACHKKAP</sequence>
<comment type="caution">
    <text evidence="1">The sequence shown here is derived from an EMBL/GenBank/DDBJ whole genome shotgun (WGS) entry which is preliminary data.</text>
</comment>
<evidence type="ECO:0000313" key="1">
    <source>
        <dbReference type="EMBL" id="EHM53169.1"/>
    </source>
</evidence>